<evidence type="ECO:0000256" key="11">
    <source>
        <dbReference type="ARBA" id="ARBA00049244"/>
    </source>
</evidence>
<protein>
    <recommendedName>
        <fullName evidence="2">DNA-directed DNA polymerase</fullName>
        <ecNumber evidence="2">2.7.7.7</ecNumber>
    </recommendedName>
</protein>
<name>A0A183D1H2_9BILA</name>
<dbReference type="Gene3D" id="1.10.150.20">
    <property type="entry name" value="5' to 3' exonuclease, C-terminal subdomain"/>
    <property type="match status" value="1"/>
</dbReference>
<evidence type="ECO:0000256" key="10">
    <source>
        <dbReference type="ARBA" id="ARBA00023204"/>
    </source>
</evidence>
<comment type="similarity">
    <text evidence="1">Belongs to the DNA polymerase type-Y family.</text>
</comment>
<keyword evidence="4" id="KW-0548">Nucleotidyltransferase</keyword>
<evidence type="ECO:0000256" key="8">
    <source>
        <dbReference type="ARBA" id="ARBA00022842"/>
    </source>
</evidence>
<organism evidence="16">
    <name type="scientific">Gongylonema pulchrum</name>
    <dbReference type="NCBI Taxonomy" id="637853"/>
    <lineage>
        <taxon>Eukaryota</taxon>
        <taxon>Metazoa</taxon>
        <taxon>Ecdysozoa</taxon>
        <taxon>Nematoda</taxon>
        <taxon>Chromadorea</taxon>
        <taxon>Rhabditida</taxon>
        <taxon>Spirurina</taxon>
        <taxon>Spiruromorpha</taxon>
        <taxon>Spiruroidea</taxon>
        <taxon>Gongylonematidae</taxon>
        <taxon>Gongylonema</taxon>
    </lineage>
</organism>
<dbReference type="GO" id="GO:0006281">
    <property type="term" value="P:DNA repair"/>
    <property type="evidence" value="ECO:0007669"/>
    <property type="project" value="UniProtKB-KW"/>
</dbReference>
<reference evidence="14 15" key="2">
    <citation type="submission" date="2018-11" db="EMBL/GenBank/DDBJ databases">
        <authorList>
            <consortium name="Pathogen Informatics"/>
        </authorList>
    </citation>
    <scope>NUCLEOTIDE SEQUENCE [LARGE SCALE GENOMIC DNA]</scope>
</reference>
<evidence type="ECO:0000313" key="16">
    <source>
        <dbReference type="WBParaSite" id="GPUH_0000256801-mRNA-1"/>
    </source>
</evidence>
<dbReference type="GO" id="GO:0003887">
    <property type="term" value="F:DNA-directed DNA polymerase activity"/>
    <property type="evidence" value="ECO:0007669"/>
    <property type="project" value="UniProtKB-KW"/>
</dbReference>
<proteinExistence type="inferred from homology"/>
<dbReference type="InterPro" id="IPR017961">
    <property type="entry name" value="DNA_pol_Y-fam_little_finger"/>
</dbReference>
<dbReference type="SUPFAM" id="SSF56672">
    <property type="entry name" value="DNA/RNA polymerases"/>
    <property type="match status" value="1"/>
</dbReference>
<dbReference type="FunFam" id="3.30.1490.100:FF:000004">
    <property type="entry name" value="DNA polymerase IV"/>
    <property type="match status" value="1"/>
</dbReference>
<dbReference type="InterPro" id="IPR024728">
    <property type="entry name" value="PolY_HhH_motif"/>
</dbReference>
<evidence type="ECO:0000256" key="12">
    <source>
        <dbReference type="SAM" id="MobiDB-lite"/>
    </source>
</evidence>
<keyword evidence="6" id="KW-0479">Metal-binding</keyword>
<evidence type="ECO:0000256" key="3">
    <source>
        <dbReference type="ARBA" id="ARBA00022679"/>
    </source>
</evidence>
<keyword evidence="7" id="KW-0227">DNA damage</keyword>
<dbReference type="PROSITE" id="PS50173">
    <property type="entry name" value="UMUC"/>
    <property type="match status" value="1"/>
</dbReference>
<dbReference type="Pfam" id="PF11799">
    <property type="entry name" value="IMS_C"/>
    <property type="match status" value="1"/>
</dbReference>
<reference evidence="16" key="1">
    <citation type="submission" date="2016-06" db="UniProtKB">
        <authorList>
            <consortium name="WormBaseParasite"/>
        </authorList>
    </citation>
    <scope>IDENTIFICATION</scope>
</reference>
<comment type="catalytic activity">
    <reaction evidence="11">
        <text>DNA(n) + a 2'-deoxyribonucleoside 5'-triphosphate = DNA(n+1) + diphosphate</text>
        <dbReference type="Rhea" id="RHEA:22508"/>
        <dbReference type="Rhea" id="RHEA-COMP:17339"/>
        <dbReference type="Rhea" id="RHEA-COMP:17340"/>
        <dbReference type="ChEBI" id="CHEBI:33019"/>
        <dbReference type="ChEBI" id="CHEBI:61560"/>
        <dbReference type="ChEBI" id="CHEBI:173112"/>
        <dbReference type="EC" id="2.7.7.7"/>
    </reaction>
</comment>
<dbReference type="Proteomes" id="UP000271098">
    <property type="component" value="Unassembled WGS sequence"/>
</dbReference>
<dbReference type="Gene3D" id="3.30.1490.100">
    <property type="entry name" value="DNA polymerase, Y-family, little finger domain"/>
    <property type="match status" value="1"/>
</dbReference>
<evidence type="ECO:0000256" key="2">
    <source>
        <dbReference type="ARBA" id="ARBA00012417"/>
    </source>
</evidence>
<feature type="compositionally biased region" description="Polar residues" evidence="12">
    <location>
        <begin position="261"/>
        <end position="276"/>
    </location>
</feature>
<dbReference type="InterPro" id="IPR036775">
    <property type="entry name" value="DNA_pol_Y-fam_lit_finger_sf"/>
</dbReference>
<dbReference type="InterPro" id="IPR043502">
    <property type="entry name" value="DNA/RNA_pol_sf"/>
</dbReference>
<dbReference type="InterPro" id="IPR043128">
    <property type="entry name" value="Rev_trsase/Diguanyl_cyclase"/>
</dbReference>
<dbReference type="InterPro" id="IPR001126">
    <property type="entry name" value="UmuC"/>
</dbReference>
<sequence length="328" mass="36568">MYFAGIAPNSVLAKVCSDINKPNGQFRLMNEREAVLAFLKDLPLRKMIGIGPATEAILKGIGLQRCGDLYAQRGLLPLLFTQYNAEHFLRIGLGIFHVYESEETASRRKSISNEETFHATADLKTLLEITSKLCCELIESLSPRGILGGRTATVKMKYTTFDVITRCSSVEYTISDTDRLYAICSKIVQQEMHNNPRQLRLIGVRLSRLVFEDEEKAKPSLKTLPSFWTSAQANSKTSELMNDLSTDSAMPSFSYAPAIEEQTTSEIKTSNTSEITSDTEDSFDGNGETGSSFSCVCAEENSADSFHRDAELVDWEALDEYPSERLNF</sequence>
<dbReference type="OrthoDB" id="1747274at2759"/>
<dbReference type="GO" id="GO:0046872">
    <property type="term" value="F:metal ion binding"/>
    <property type="evidence" value="ECO:0007669"/>
    <property type="project" value="UniProtKB-KW"/>
</dbReference>
<feature type="region of interest" description="Disordered" evidence="12">
    <location>
        <begin position="259"/>
        <end position="287"/>
    </location>
</feature>
<evidence type="ECO:0000313" key="15">
    <source>
        <dbReference type="Proteomes" id="UP000271098"/>
    </source>
</evidence>
<dbReference type="GO" id="GO:0042276">
    <property type="term" value="P:error-prone translesion synthesis"/>
    <property type="evidence" value="ECO:0007669"/>
    <property type="project" value="TreeGrafter"/>
</dbReference>
<gene>
    <name evidence="14" type="ORF">GPUH_LOCUS2563</name>
</gene>
<dbReference type="PANTHER" id="PTHR11076">
    <property type="entry name" value="DNA REPAIR POLYMERASE UMUC / TRANSFERASE FAMILY MEMBER"/>
    <property type="match status" value="1"/>
</dbReference>
<dbReference type="GO" id="GO:0003684">
    <property type="term" value="F:damaged DNA binding"/>
    <property type="evidence" value="ECO:0007669"/>
    <property type="project" value="InterPro"/>
</dbReference>
<evidence type="ECO:0000256" key="5">
    <source>
        <dbReference type="ARBA" id="ARBA00022705"/>
    </source>
</evidence>
<evidence type="ECO:0000256" key="1">
    <source>
        <dbReference type="ARBA" id="ARBA00010945"/>
    </source>
</evidence>
<accession>A0A183D1H2</accession>
<keyword evidence="9" id="KW-0239">DNA-directed DNA polymerase</keyword>
<dbReference type="GO" id="GO:0005634">
    <property type="term" value="C:nucleus"/>
    <property type="evidence" value="ECO:0007669"/>
    <property type="project" value="TreeGrafter"/>
</dbReference>
<dbReference type="Pfam" id="PF11798">
    <property type="entry name" value="IMS_HHH"/>
    <property type="match status" value="1"/>
</dbReference>
<keyword evidence="15" id="KW-1185">Reference proteome</keyword>
<keyword evidence="10" id="KW-0234">DNA repair</keyword>
<evidence type="ECO:0000313" key="14">
    <source>
        <dbReference type="EMBL" id="VDK34998.1"/>
    </source>
</evidence>
<feature type="domain" description="UmuC" evidence="13">
    <location>
        <begin position="1"/>
        <end position="51"/>
    </location>
</feature>
<evidence type="ECO:0000256" key="4">
    <source>
        <dbReference type="ARBA" id="ARBA00022695"/>
    </source>
</evidence>
<dbReference type="SUPFAM" id="SSF100879">
    <property type="entry name" value="Lesion bypass DNA polymerase (Y-family), little finger domain"/>
    <property type="match status" value="1"/>
</dbReference>
<keyword evidence="5" id="KW-0235">DNA replication</keyword>
<keyword evidence="8" id="KW-0460">Magnesium</keyword>
<dbReference type="GO" id="GO:0006260">
    <property type="term" value="P:DNA replication"/>
    <property type="evidence" value="ECO:0007669"/>
    <property type="project" value="UniProtKB-KW"/>
</dbReference>
<evidence type="ECO:0000256" key="7">
    <source>
        <dbReference type="ARBA" id="ARBA00022763"/>
    </source>
</evidence>
<dbReference type="AlphaFoldDB" id="A0A183D1H2"/>
<dbReference type="EMBL" id="UYRT01003941">
    <property type="protein sequence ID" value="VDK34998.1"/>
    <property type="molecule type" value="Genomic_DNA"/>
</dbReference>
<dbReference type="WBParaSite" id="GPUH_0000256801-mRNA-1">
    <property type="protein sequence ID" value="GPUH_0000256801-mRNA-1"/>
    <property type="gene ID" value="GPUH_0000256801"/>
</dbReference>
<dbReference type="PANTHER" id="PTHR11076:SF33">
    <property type="entry name" value="DNA POLYMERASE KAPPA"/>
    <property type="match status" value="1"/>
</dbReference>
<dbReference type="InterPro" id="IPR050116">
    <property type="entry name" value="DNA_polymerase-Y"/>
</dbReference>
<evidence type="ECO:0000256" key="6">
    <source>
        <dbReference type="ARBA" id="ARBA00022723"/>
    </source>
</evidence>
<evidence type="ECO:0000256" key="9">
    <source>
        <dbReference type="ARBA" id="ARBA00022932"/>
    </source>
</evidence>
<dbReference type="Gene3D" id="3.30.70.270">
    <property type="match status" value="1"/>
</dbReference>
<dbReference type="EC" id="2.7.7.7" evidence="2"/>
<keyword evidence="3" id="KW-0808">Transferase</keyword>
<evidence type="ECO:0000259" key="13">
    <source>
        <dbReference type="PROSITE" id="PS50173"/>
    </source>
</evidence>